<dbReference type="PIRSF" id="PIRSF015626">
    <property type="entry name" value="FdhD"/>
    <property type="match status" value="1"/>
</dbReference>
<dbReference type="Proteomes" id="UP000193404">
    <property type="component" value="Chromosome"/>
</dbReference>
<dbReference type="InterPro" id="IPR016193">
    <property type="entry name" value="Cytidine_deaminase-like"/>
</dbReference>
<evidence type="ECO:0000256" key="3">
    <source>
        <dbReference type="HAMAP-Rule" id="MF_00187"/>
    </source>
</evidence>
<keyword evidence="1 3" id="KW-0963">Cytoplasm</keyword>
<proteinExistence type="inferred from homology"/>
<evidence type="ECO:0000313" key="5">
    <source>
        <dbReference type="Proteomes" id="UP000193404"/>
    </source>
</evidence>
<gene>
    <name evidence="3" type="primary">fdhD</name>
    <name evidence="4" type="ORF">B6F84_03965</name>
</gene>
<feature type="active site" description="Cysteine persulfide intermediate" evidence="3">
    <location>
        <position position="100"/>
    </location>
</feature>
<evidence type="ECO:0000313" key="4">
    <source>
        <dbReference type="EMBL" id="ARM75268.1"/>
    </source>
</evidence>
<evidence type="ECO:0000256" key="1">
    <source>
        <dbReference type="ARBA" id="ARBA00022490"/>
    </source>
</evidence>
<dbReference type="STRING" id="282676.B6F84_03965"/>
<evidence type="ECO:0000256" key="2">
    <source>
        <dbReference type="ARBA" id="ARBA00023150"/>
    </source>
</evidence>
<dbReference type="GO" id="GO:0016783">
    <property type="term" value="F:sulfurtransferase activity"/>
    <property type="evidence" value="ECO:0007669"/>
    <property type="project" value="InterPro"/>
</dbReference>
<organism evidence="4 5">
    <name type="scientific">Acidianus manzaensis</name>
    <dbReference type="NCBI Taxonomy" id="282676"/>
    <lineage>
        <taxon>Archaea</taxon>
        <taxon>Thermoproteota</taxon>
        <taxon>Thermoprotei</taxon>
        <taxon>Sulfolobales</taxon>
        <taxon>Sulfolobaceae</taxon>
        <taxon>Acidianus</taxon>
    </lineage>
</organism>
<keyword evidence="5" id="KW-1185">Reference proteome</keyword>
<keyword evidence="2 3" id="KW-0501">Molybdenum cofactor biosynthesis</keyword>
<dbReference type="InterPro" id="IPR003786">
    <property type="entry name" value="FdhD"/>
</dbReference>
<dbReference type="PANTHER" id="PTHR30592:SF1">
    <property type="entry name" value="SULFUR CARRIER PROTEIN FDHD"/>
    <property type="match status" value="1"/>
</dbReference>
<dbReference type="GO" id="GO:0005737">
    <property type="term" value="C:cytoplasm"/>
    <property type="evidence" value="ECO:0007669"/>
    <property type="project" value="UniProtKB-SubCell"/>
</dbReference>
<protein>
    <recommendedName>
        <fullName evidence="3">Sulfur carrier protein FdhD</fullName>
    </recommendedName>
</protein>
<dbReference type="GeneID" id="41590047"/>
<dbReference type="Gene3D" id="3.40.140.10">
    <property type="entry name" value="Cytidine Deaminase, domain 2"/>
    <property type="match status" value="1"/>
</dbReference>
<accession>A0A1W6JYC6</accession>
<dbReference type="GO" id="GO:0006777">
    <property type="term" value="P:Mo-molybdopterin cofactor biosynthetic process"/>
    <property type="evidence" value="ECO:0007669"/>
    <property type="project" value="UniProtKB-UniRule"/>
</dbReference>
<reference evidence="4 5" key="1">
    <citation type="submission" date="2017-03" db="EMBL/GenBank/DDBJ databases">
        <title>Sulfur activation and transportation mechanism of thermophilic Archaea Acidianus manzaensis YN-25.</title>
        <authorList>
            <person name="Ma Y."/>
            <person name="Yang Y."/>
            <person name="Xia J."/>
        </authorList>
    </citation>
    <scope>NUCLEOTIDE SEQUENCE [LARGE SCALE GENOMIC DNA]</scope>
    <source>
        <strain evidence="4 5">YN-25</strain>
    </source>
</reference>
<dbReference type="GO" id="GO:0097163">
    <property type="term" value="F:sulfur carrier activity"/>
    <property type="evidence" value="ECO:0007669"/>
    <property type="project" value="UniProtKB-UniRule"/>
</dbReference>
<comment type="function">
    <text evidence="3">Required for formate dehydrogenase (FDH) activity. Acts as a sulfur carrier protein that transfers sulfur from IscS to the molybdenum cofactor prior to its insertion into FDH.</text>
</comment>
<dbReference type="NCBIfam" id="TIGR00129">
    <property type="entry name" value="fdhD_narQ"/>
    <property type="match status" value="1"/>
</dbReference>
<dbReference type="RefSeq" id="WP_148691029.1">
    <property type="nucleotide sequence ID" value="NZ_CP020477.1"/>
</dbReference>
<feature type="binding site" evidence="3">
    <location>
        <begin position="236"/>
        <end position="241"/>
    </location>
    <ligand>
        <name>Mo-bis(molybdopterin guanine dinucleotide)</name>
        <dbReference type="ChEBI" id="CHEBI:60539"/>
    </ligand>
</feature>
<dbReference type="SUPFAM" id="SSF53927">
    <property type="entry name" value="Cytidine deaminase-like"/>
    <property type="match status" value="1"/>
</dbReference>
<dbReference type="HAMAP" id="MF_00187">
    <property type="entry name" value="FdhD"/>
    <property type="match status" value="1"/>
</dbReference>
<dbReference type="AlphaFoldDB" id="A0A1W6JYC6"/>
<comment type="subcellular location">
    <subcellularLocation>
        <location evidence="3">Cytoplasm</location>
    </subcellularLocation>
</comment>
<name>A0A1W6JYC6_9CREN</name>
<dbReference type="PANTHER" id="PTHR30592">
    <property type="entry name" value="FORMATE DEHYDROGENASE"/>
    <property type="match status" value="1"/>
</dbReference>
<comment type="similarity">
    <text evidence="3">Belongs to the FdhD family.</text>
</comment>
<dbReference type="Pfam" id="PF02634">
    <property type="entry name" value="FdhD-NarQ"/>
    <property type="match status" value="1"/>
</dbReference>
<dbReference type="KEGG" id="aman:B6F84_03965"/>
<sequence>MSQKIKSIKYEDNEAISSEEDVVIESPLKLTIQGEFNTNTIYIMRTPGDDEELALGFLFTQGIISGIEDIVSLEVNENEVHVKIAKPVKFEREILVNSSCGICGNPTMLKILENKNTNFKINASLILSLPEKMIKKQKLFQETGGLHAAALFDREGNLIDIKEDVGRHNAVDKLIGKMISKKLDGSLYILQVSGRAGYEIVEKAIIGKIPIISAISAPTTSSIELCKITGTTLIGFIRQNKFNIYAHPERIIFD</sequence>
<dbReference type="Gene3D" id="3.10.20.10">
    <property type="match status" value="1"/>
</dbReference>
<dbReference type="EMBL" id="CP020477">
    <property type="protein sequence ID" value="ARM75268.1"/>
    <property type="molecule type" value="Genomic_DNA"/>
</dbReference>
<dbReference type="OrthoDB" id="57189at2157"/>